<dbReference type="InterPro" id="IPR050229">
    <property type="entry name" value="GlpE_sulfurtransferase"/>
</dbReference>
<reference evidence="2 3" key="1">
    <citation type="submission" date="2022-10" db="EMBL/GenBank/DDBJ databases">
        <title>Alteromonas sp. chi3 Genome sequencing.</title>
        <authorList>
            <person name="Park S."/>
        </authorList>
    </citation>
    <scope>NUCLEOTIDE SEQUENCE [LARGE SCALE GENOMIC DNA]</scope>
    <source>
        <strain evidence="3">chi3</strain>
    </source>
</reference>
<comment type="caution">
    <text evidence="2">The sequence shown here is derived from an EMBL/GenBank/DDBJ whole genome shotgun (WGS) entry which is preliminary data.</text>
</comment>
<accession>A0ABT5L4B9</accession>
<protein>
    <submittedName>
        <fullName evidence="2">Rhodanese-like domain-containing protein</fullName>
    </submittedName>
</protein>
<evidence type="ECO:0000313" key="3">
    <source>
        <dbReference type="Proteomes" id="UP001218788"/>
    </source>
</evidence>
<gene>
    <name evidence="2" type="ORF">OIK42_08025</name>
</gene>
<dbReference type="RefSeq" id="WP_273639625.1">
    <property type="nucleotide sequence ID" value="NZ_JAQQXP010000001.1"/>
</dbReference>
<dbReference type="PROSITE" id="PS50206">
    <property type="entry name" value="RHODANESE_3"/>
    <property type="match status" value="1"/>
</dbReference>
<evidence type="ECO:0000259" key="1">
    <source>
        <dbReference type="PROSITE" id="PS50206"/>
    </source>
</evidence>
<dbReference type="EMBL" id="JAQQXP010000001">
    <property type="protein sequence ID" value="MDC8830707.1"/>
    <property type="molecule type" value="Genomic_DNA"/>
</dbReference>
<organism evidence="2 3">
    <name type="scientific">Alteromonas gilva</name>
    <dbReference type="NCBI Taxonomy" id="2987522"/>
    <lineage>
        <taxon>Bacteria</taxon>
        <taxon>Pseudomonadati</taxon>
        <taxon>Pseudomonadota</taxon>
        <taxon>Gammaproteobacteria</taxon>
        <taxon>Alteromonadales</taxon>
        <taxon>Alteromonadaceae</taxon>
        <taxon>Alteromonas/Salinimonas group</taxon>
        <taxon>Alteromonas</taxon>
    </lineage>
</organism>
<sequence>MLLSLQERLAAIDPAPKKITAAEAAAEKAQHECFVIDVREPSEHASSPAKGAINIPRGLLEMKILELVTDPGATIILHCASGARAMLAAEQLAKMGYQDVAVMSCDIPTIQKAFN</sequence>
<dbReference type="Proteomes" id="UP001218788">
    <property type="component" value="Unassembled WGS sequence"/>
</dbReference>
<keyword evidence="3" id="KW-1185">Reference proteome</keyword>
<evidence type="ECO:0000313" key="2">
    <source>
        <dbReference type="EMBL" id="MDC8830707.1"/>
    </source>
</evidence>
<dbReference type="SMART" id="SM00450">
    <property type="entry name" value="RHOD"/>
    <property type="match status" value="1"/>
</dbReference>
<dbReference type="PANTHER" id="PTHR43031">
    <property type="entry name" value="FAD-DEPENDENT OXIDOREDUCTASE"/>
    <property type="match status" value="1"/>
</dbReference>
<dbReference type="Gene3D" id="3.40.250.10">
    <property type="entry name" value="Rhodanese-like domain"/>
    <property type="match status" value="1"/>
</dbReference>
<dbReference type="PANTHER" id="PTHR43031:SF1">
    <property type="entry name" value="PYRIDINE NUCLEOTIDE-DISULPHIDE OXIDOREDUCTASE"/>
    <property type="match status" value="1"/>
</dbReference>
<dbReference type="InterPro" id="IPR036873">
    <property type="entry name" value="Rhodanese-like_dom_sf"/>
</dbReference>
<proteinExistence type="predicted"/>
<dbReference type="CDD" id="cd00158">
    <property type="entry name" value="RHOD"/>
    <property type="match status" value="1"/>
</dbReference>
<dbReference type="Pfam" id="PF00581">
    <property type="entry name" value="Rhodanese"/>
    <property type="match status" value="1"/>
</dbReference>
<name>A0ABT5L4B9_9ALTE</name>
<feature type="domain" description="Rhodanese" evidence="1">
    <location>
        <begin position="29"/>
        <end position="106"/>
    </location>
</feature>
<dbReference type="InterPro" id="IPR001763">
    <property type="entry name" value="Rhodanese-like_dom"/>
</dbReference>
<dbReference type="SUPFAM" id="SSF52821">
    <property type="entry name" value="Rhodanese/Cell cycle control phosphatase"/>
    <property type="match status" value="1"/>
</dbReference>